<dbReference type="EMBL" id="CP002394">
    <property type="protein sequence ID" value="ADU29229.1"/>
    <property type="molecule type" value="Genomic_DNA"/>
</dbReference>
<evidence type="ECO:0000313" key="3">
    <source>
        <dbReference type="Proteomes" id="UP000001401"/>
    </source>
</evidence>
<dbReference type="eggNOG" id="ENOG5032UAB">
    <property type="taxonomic scope" value="Bacteria"/>
</dbReference>
<dbReference type="OrthoDB" id="2428213at2"/>
<dbReference type="InterPro" id="IPR025441">
    <property type="entry name" value="DUF4181"/>
</dbReference>
<dbReference type="KEGG" id="bco:Bcell_0956"/>
<keyword evidence="1" id="KW-0472">Membrane</keyword>
<dbReference type="HOGENOM" id="CLU_148489_0_0_9"/>
<protein>
    <recommendedName>
        <fullName evidence="4">DUF4181 domain-containing protein</fullName>
    </recommendedName>
</protein>
<keyword evidence="3" id="KW-1185">Reference proteome</keyword>
<feature type="transmembrane region" description="Helical" evidence="1">
    <location>
        <begin position="12"/>
        <end position="30"/>
    </location>
</feature>
<feature type="transmembrane region" description="Helical" evidence="1">
    <location>
        <begin position="118"/>
        <end position="141"/>
    </location>
</feature>
<dbReference type="Pfam" id="PF13789">
    <property type="entry name" value="DUF4181"/>
    <property type="match status" value="1"/>
</dbReference>
<reference evidence="2 3" key="1">
    <citation type="submission" date="2010-12" db="EMBL/GenBank/DDBJ databases">
        <title>Complete sequence of Bacillus cellulosilyticus DSM 2522.</title>
        <authorList>
            <consortium name="US DOE Joint Genome Institute"/>
            <person name="Lucas S."/>
            <person name="Copeland A."/>
            <person name="Lapidus A."/>
            <person name="Cheng J.-F."/>
            <person name="Bruce D."/>
            <person name="Goodwin L."/>
            <person name="Pitluck S."/>
            <person name="Chertkov O."/>
            <person name="Detter J.C."/>
            <person name="Han C."/>
            <person name="Tapia R."/>
            <person name="Land M."/>
            <person name="Hauser L."/>
            <person name="Jeffries C."/>
            <person name="Kyrpides N."/>
            <person name="Ivanova N."/>
            <person name="Mikhailova N."/>
            <person name="Brumm P."/>
            <person name="Mead D."/>
            <person name="Woyke T."/>
        </authorList>
    </citation>
    <scope>NUCLEOTIDE SEQUENCE [LARGE SCALE GENOMIC DNA]</scope>
    <source>
        <strain evidence="3">ATCC 21833 / DSM 2522 / FERM P-1141 / JCM 9156 / N-4</strain>
    </source>
</reference>
<feature type="transmembrane region" description="Helical" evidence="1">
    <location>
        <begin position="81"/>
        <end position="97"/>
    </location>
</feature>
<proteinExistence type="predicted"/>
<dbReference type="AlphaFoldDB" id="E6U1Y5"/>
<name>E6U1Y5_EVAC2</name>
<keyword evidence="1" id="KW-0812">Transmembrane</keyword>
<evidence type="ECO:0000313" key="2">
    <source>
        <dbReference type="EMBL" id="ADU29229.1"/>
    </source>
</evidence>
<keyword evidence="1" id="KW-1133">Transmembrane helix</keyword>
<sequence>MYGLETNEWLKLLVLLTFLLLVLVSFNVLMRKLLKVEKKKFFSYNHVNEKHAKIDWTIRITFIAVLVLGYIINMSRDPSDWLWYLEPWYLAFVFIIGSEGARAMLEWKYAENRNAYKLTLSQLLFIVILLVTIFTTNFFGII</sequence>
<evidence type="ECO:0008006" key="4">
    <source>
        <dbReference type="Google" id="ProtNLM"/>
    </source>
</evidence>
<evidence type="ECO:0000256" key="1">
    <source>
        <dbReference type="SAM" id="Phobius"/>
    </source>
</evidence>
<organism evidence="2 3">
    <name type="scientific">Evansella cellulosilytica (strain ATCC 21833 / DSM 2522 / FERM P-1141 / JCM 9156 / N-4)</name>
    <name type="common">Bacillus cellulosilyticus</name>
    <dbReference type="NCBI Taxonomy" id="649639"/>
    <lineage>
        <taxon>Bacteria</taxon>
        <taxon>Bacillati</taxon>
        <taxon>Bacillota</taxon>
        <taxon>Bacilli</taxon>
        <taxon>Bacillales</taxon>
        <taxon>Bacillaceae</taxon>
        <taxon>Evansella</taxon>
    </lineage>
</organism>
<dbReference type="Proteomes" id="UP000001401">
    <property type="component" value="Chromosome"/>
</dbReference>
<accession>E6U1Y5</accession>
<feature type="transmembrane region" description="Helical" evidence="1">
    <location>
        <begin position="56"/>
        <end position="75"/>
    </location>
</feature>
<gene>
    <name evidence="2" type="ordered locus">Bcell_0956</name>
</gene>